<dbReference type="GO" id="GO:0004803">
    <property type="term" value="F:transposase activity"/>
    <property type="evidence" value="ECO:0007669"/>
    <property type="project" value="TreeGrafter"/>
</dbReference>
<protein>
    <submittedName>
        <fullName evidence="4">IS30 family transposase</fullName>
    </submittedName>
</protein>
<reference evidence="4 5" key="1">
    <citation type="submission" date="2017-09" db="EMBL/GenBank/DDBJ databases">
        <title>Bacterial strain isolated from the female urinary microbiota.</title>
        <authorList>
            <person name="Thomas-White K."/>
            <person name="Kumar N."/>
            <person name="Forster S."/>
            <person name="Putonti C."/>
            <person name="Lawley T."/>
            <person name="Wolfe A.J."/>
        </authorList>
    </citation>
    <scope>NUCLEOTIDE SEQUENCE [LARGE SCALE GENOMIC DNA]</scope>
    <source>
        <strain evidence="4 5">UMB0852</strain>
    </source>
</reference>
<dbReference type="PANTHER" id="PTHR10948">
    <property type="entry name" value="TRANSPOSASE"/>
    <property type="match status" value="1"/>
</dbReference>
<feature type="region of interest" description="Disordered" evidence="2">
    <location>
        <begin position="44"/>
        <end position="64"/>
    </location>
</feature>
<evidence type="ECO:0000313" key="4">
    <source>
        <dbReference type="EMBL" id="PMC58294.1"/>
    </source>
</evidence>
<dbReference type="GO" id="GO:0005829">
    <property type="term" value="C:cytosol"/>
    <property type="evidence" value="ECO:0007669"/>
    <property type="project" value="TreeGrafter"/>
</dbReference>
<dbReference type="SUPFAM" id="SSF46689">
    <property type="entry name" value="Homeodomain-like"/>
    <property type="match status" value="1"/>
</dbReference>
<dbReference type="InterPro" id="IPR036397">
    <property type="entry name" value="RNaseH_sf"/>
</dbReference>
<dbReference type="RefSeq" id="WP_102227881.1">
    <property type="nucleotide sequence ID" value="NZ_PNFY01000023.1"/>
</dbReference>
<keyword evidence="1" id="KW-0233">DNA recombination</keyword>
<dbReference type="InterPro" id="IPR009057">
    <property type="entry name" value="Homeodomain-like_sf"/>
</dbReference>
<dbReference type="PROSITE" id="PS50994">
    <property type="entry name" value="INTEGRASE"/>
    <property type="match status" value="1"/>
</dbReference>
<dbReference type="GO" id="GO:0015074">
    <property type="term" value="P:DNA integration"/>
    <property type="evidence" value="ECO:0007669"/>
    <property type="project" value="InterPro"/>
</dbReference>
<evidence type="ECO:0000259" key="3">
    <source>
        <dbReference type="PROSITE" id="PS50994"/>
    </source>
</evidence>
<gene>
    <name evidence="4" type="ORF">CJ205_05095</name>
</gene>
<proteinExistence type="predicted"/>
<evidence type="ECO:0000256" key="2">
    <source>
        <dbReference type="SAM" id="MobiDB-lite"/>
    </source>
</evidence>
<dbReference type="InterPro" id="IPR053392">
    <property type="entry name" value="Transposase_IS30-like"/>
</dbReference>
<comment type="caution">
    <text evidence="4">The sequence shown here is derived from an EMBL/GenBank/DDBJ whole genome shotgun (WGS) entry which is preliminary data.</text>
</comment>
<dbReference type="InterPro" id="IPR051917">
    <property type="entry name" value="Transposase-Integrase"/>
</dbReference>
<dbReference type="Pfam" id="PF13936">
    <property type="entry name" value="HTH_38"/>
    <property type="match status" value="1"/>
</dbReference>
<dbReference type="InterPro" id="IPR001584">
    <property type="entry name" value="Integrase_cat-core"/>
</dbReference>
<dbReference type="STRING" id="84521.SAMN04487994_104014"/>
<accession>A0A2N6SMI9</accession>
<sequence>MTQEQFNMNSRKGKHLSYQERCQIAILKKEGYSNRAIAKSLGRSPQTIHNEVKRGSVTQQKRQKQKGKIYDYTYTIYDADAGKAHYDQQRLNCGRRPKWAKTNAFVEWADTKMLKDKWSPDAVVGFARENELFESAIIPCTTTLYHWIDSNVMKTRNLDLLEKLSRNTKKNTKKARRNQRVLGPSIEERPQEIETRKRFGHWEIDTVIGSKVASDPVWLTLVERKTRYQVILKIKDKTAQAVDEAIESLHQRAGESFSQLFKTITSDNGSEFSGLHTSLQEVVNVYFTHPYASWERGTSENQHKIIRRFLPKGQPLEAICDRQCLRIQNWMNDYPRKQLGYQTPHDLFIQEFHKERKGEPVAEPVSA</sequence>
<dbReference type="PANTHER" id="PTHR10948:SF23">
    <property type="entry name" value="TRANSPOSASE INSI FOR INSERTION SEQUENCE ELEMENT IS30A-RELATED"/>
    <property type="match status" value="1"/>
</dbReference>
<evidence type="ECO:0000313" key="5">
    <source>
        <dbReference type="Proteomes" id="UP000235682"/>
    </source>
</evidence>
<dbReference type="GO" id="GO:0003676">
    <property type="term" value="F:nucleic acid binding"/>
    <property type="evidence" value="ECO:0007669"/>
    <property type="project" value="InterPro"/>
</dbReference>
<dbReference type="Proteomes" id="UP000235682">
    <property type="component" value="Unassembled WGS sequence"/>
</dbReference>
<feature type="domain" description="Integrase catalytic" evidence="3">
    <location>
        <begin position="186"/>
        <end position="352"/>
    </location>
</feature>
<dbReference type="NCBIfam" id="NF033563">
    <property type="entry name" value="transpos_IS30"/>
    <property type="match status" value="1"/>
</dbReference>
<dbReference type="SUPFAM" id="SSF53098">
    <property type="entry name" value="Ribonuclease H-like"/>
    <property type="match status" value="1"/>
</dbReference>
<dbReference type="AlphaFoldDB" id="A0A2N6SMI9"/>
<dbReference type="EMBL" id="PNHE01000018">
    <property type="protein sequence ID" value="PMC58294.1"/>
    <property type="molecule type" value="Genomic_DNA"/>
</dbReference>
<dbReference type="OrthoDB" id="2138131at2"/>
<dbReference type="InterPro" id="IPR025246">
    <property type="entry name" value="IS30-like_HTH"/>
</dbReference>
<name>A0A2N6SMI9_9LACT</name>
<dbReference type="InterPro" id="IPR012337">
    <property type="entry name" value="RNaseH-like_sf"/>
</dbReference>
<organism evidence="4 5">
    <name type="scientific">Dolosicoccus paucivorans</name>
    <dbReference type="NCBI Taxonomy" id="84521"/>
    <lineage>
        <taxon>Bacteria</taxon>
        <taxon>Bacillati</taxon>
        <taxon>Bacillota</taxon>
        <taxon>Bacilli</taxon>
        <taxon>Lactobacillales</taxon>
        <taxon>Aerococcaceae</taxon>
        <taxon>Dolosicoccus</taxon>
    </lineage>
</organism>
<dbReference type="GO" id="GO:0032196">
    <property type="term" value="P:transposition"/>
    <property type="evidence" value="ECO:0007669"/>
    <property type="project" value="TreeGrafter"/>
</dbReference>
<dbReference type="Gene3D" id="3.30.420.10">
    <property type="entry name" value="Ribonuclease H-like superfamily/Ribonuclease H"/>
    <property type="match status" value="1"/>
</dbReference>
<evidence type="ECO:0000256" key="1">
    <source>
        <dbReference type="ARBA" id="ARBA00023172"/>
    </source>
</evidence>
<keyword evidence="5" id="KW-1185">Reference proteome</keyword>
<dbReference type="GO" id="GO:0006310">
    <property type="term" value="P:DNA recombination"/>
    <property type="evidence" value="ECO:0007669"/>
    <property type="project" value="UniProtKB-KW"/>
</dbReference>
<dbReference type="Gene3D" id="1.10.10.60">
    <property type="entry name" value="Homeodomain-like"/>
    <property type="match status" value="1"/>
</dbReference>